<dbReference type="Pfam" id="PF11959">
    <property type="entry name" value="DUF3473"/>
    <property type="match status" value="1"/>
</dbReference>
<dbReference type="PANTHER" id="PTHR47561">
    <property type="entry name" value="POLYSACCHARIDE DEACETYLASE FAMILY PROTEIN (AFU_ORTHOLOGUE AFUA_6G05030)"/>
    <property type="match status" value="1"/>
</dbReference>
<dbReference type="SUPFAM" id="SSF88713">
    <property type="entry name" value="Glycoside hydrolase/deacetylase"/>
    <property type="match status" value="1"/>
</dbReference>
<dbReference type="InterPro" id="IPR022560">
    <property type="entry name" value="DUF3473"/>
</dbReference>
<evidence type="ECO:0000313" key="3">
    <source>
        <dbReference type="Proteomes" id="UP000030652"/>
    </source>
</evidence>
<dbReference type="PANTHER" id="PTHR47561:SF1">
    <property type="entry name" value="POLYSACCHARIDE DEACETYLASE FAMILY PROTEIN (AFU_ORTHOLOGUE AFUA_6G05030)"/>
    <property type="match status" value="1"/>
</dbReference>
<dbReference type="GO" id="GO:0005975">
    <property type="term" value="P:carbohydrate metabolic process"/>
    <property type="evidence" value="ECO:0007669"/>
    <property type="project" value="InterPro"/>
</dbReference>
<evidence type="ECO:0000313" key="2">
    <source>
        <dbReference type="EMBL" id="KHE91578.1"/>
    </source>
</evidence>
<name>A0A0B0EKC5_9BACT</name>
<dbReference type="Proteomes" id="UP000030652">
    <property type="component" value="Unassembled WGS sequence"/>
</dbReference>
<dbReference type="Gene3D" id="3.20.20.370">
    <property type="entry name" value="Glycoside hydrolase/deacetylase"/>
    <property type="match status" value="2"/>
</dbReference>
<proteinExistence type="predicted"/>
<dbReference type="eggNOG" id="COG0726">
    <property type="taxonomic scope" value="Bacteria"/>
</dbReference>
<dbReference type="PATRIC" id="fig|237368.3.peg.2908"/>
<gene>
    <name evidence="2" type="ORF">SCABRO_02687</name>
</gene>
<dbReference type="InterPro" id="IPR011330">
    <property type="entry name" value="Glyco_hydro/deAcase_b/a-brl"/>
</dbReference>
<organism evidence="2 3">
    <name type="scientific">Candidatus Scalindua brodae</name>
    <dbReference type="NCBI Taxonomy" id="237368"/>
    <lineage>
        <taxon>Bacteria</taxon>
        <taxon>Pseudomonadati</taxon>
        <taxon>Planctomycetota</taxon>
        <taxon>Candidatus Brocadiia</taxon>
        <taxon>Candidatus Brocadiales</taxon>
        <taxon>Candidatus Scalinduaceae</taxon>
        <taxon>Candidatus Scalindua</taxon>
    </lineage>
</organism>
<feature type="domain" description="DUF3473" evidence="1">
    <location>
        <begin position="100"/>
        <end position="223"/>
    </location>
</feature>
<evidence type="ECO:0000259" key="1">
    <source>
        <dbReference type="Pfam" id="PF11959"/>
    </source>
</evidence>
<accession>A0A0B0EKC5</accession>
<dbReference type="AlphaFoldDB" id="A0A0B0EKC5"/>
<reference evidence="2 3" key="1">
    <citation type="submission" date="2014-10" db="EMBL/GenBank/DDBJ databases">
        <title>Draft genome of anammox bacterium scalindua brodae, obtained using differential coverage binning of sequence data from two enrichment reactors.</title>
        <authorList>
            <person name="Speth D.R."/>
            <person name="Russ L."/>
            <person name="Kartal B."/>
            <person name="Op den Camp H.J."/>
            <person name="Dutilh B.E."/>
            <person name="Jetten M.S."/>
        </authorList>
    </citation>
    <scope>NUCLEOTIDE SEQUENCE [LARGE SCALE GENOMIC DNA]</scope>
    <source>
        <strain evidence="2">RU1</strain>
    </source>
</reference>
<sequence length="229" mass="27401">MGANKVMITIDLEDWFQVENFKNCIPFSRWSDMEQRFEYSTRNLLKIFDEKSIKATFFILGWNAEQAPGFSITEQAIMHLKEIGFTYDSSYNNFGFNHRHGKIDLTQYNKKLLAYRDSEGFWELPISNLSIGKIIFPWWGGGYFRLLNKTLFRCGVKRIMSKESGYMFYAHPWEIDPEQPRVKEAGLFFRFRHYLNLRKFKDRLYSFIESFQDCSFVTCSQYINFLENK</sequence>
<protein>
    <recommendedName>
        <fullName evidence="1">DUF3473 domain-containing protein</fullName>
    </recommendedName>
</protein>
<comment type="caution">
    <text evidence="2">The sequence shown here is derived from an EMBL/GenBank/DDBJ whole genome shotgun (WGS) entry which is preliminary data.</text>
</comment>
<dbReference type="EMBL" id="JRYO01000190">
    <property type="protein sequence ID" value="KHE91578.1"/>
    <property type="molecule type" value="Genomic_DNA"/>
</dbReference>